<name>A0A1S7LMX8_MAGMO</name>
<accession>A0A1S7LMX8</accession>
<gene>
    <name evidence="2" type="ORF">MAGMO_3640</name>
</gene>
<reference evidence="2" key="1">
    <citation type="submission" date="2015-04" db="EMBL/GenBank/DDBJ databases">
        <authorList>
            <person name="Syromyatnikov M.Y."/>
            <person name="Popov V.N."/>
        </authorList>
    </citation>
    <scope>NUCLEOTIDE SEQUENCE</scope>
    <source>
        <strain evidence="2">MO-1</strain>
    </source>
</reference>
<dbReference type="EMBL" id="LO017727">
    <property type="protein sequence ID" value="CRH07773.1"/>
    <property type="molecule type" value="Genomic_DNA"/>
</dbReference>
<sequence length="219" mass="24078">MSALNTAGNQPSIVAIMGSNTMTDLRTDWMDINHVAAAEQQQVASGEVSADQQADKVTKHPVVAAVEALGATWKHTDELERTPAETVMAYAHAMLQQNIDRQLEKALGSERTDEAASIKEMMGVVDPVQNAGFIVTAVAGFHAMYMKNHVDEEPKEALDGFMSLIRGAIDTGFEQAREALGDLLVTFEEVDQSIDETYAEVSRRLDQFYEEKSKTDLQE</sequence>
<proteinExistence type="predicted"/>
<dbReference type="Gene3D" id="1.10.132.90">
    <property type="match status" value="1"/>
</dbReference>
<evidence type="ECO:0000313" key="2">
    <source>
        <dbReference type="EMBL" id="CRH07773.1"/>
    </source>
</evidence>
<feature type="domain" description="DUF5610" evidence="1">
    <location>
        <begin position="93"/>
        <end position="208"/>
    </location>
</feature>
<dbReference type="AlphaFoldDB" id="A0A1S7LMX8"/>
<evidence type="ECO:0000259" key="1">
    <source>
        <dbReference type="Pfam" id="PF18433"/>
    </source>
</evidence>
<protein>
    <recommendedName>
        <fullName evidence="1">DUF5610 domain-containing protein</fullName>
    </recommendedName>
</protein>
<dbReference type="InterPro" id="IPR041651">
    <property type="entry name" value="DUF5610"/>
</dbReference>
<organism evidence="2">
    <name type="scientific">Magnetococcus massalia (strain MO-1)</name>
    <dbReference type="NCBI Taxonomy" id="451514"/>
    <lineage>
        <taxon>Bacteria</taxon>
        <taxon>Pseudomonadati</taxon>
        <taxon>Pseudomonadota</taxon>
        <taxon>Magnetococcia</taxon>
        <taxon>Magnetococcales</taxon>
        <taxon>Magnetococcaceae</taxon>
        <taxon>Magnetococcus</taxon>
    </lineage>
</organism>
<dbReference type="Pfam" id="PF18433">
    <property type="entry name" value="DUF5610"/>
    <property type="match status" value="1"/>
</dbReference>